<dbReference type="EMBL" id="PYZH01000014">
    <property type="protein sequence ID" value="PTF16172.1"/>
    <property type="molecule type" value="Genomic_DNA"/>
</dbReference>
<dbReference type="InterPro" id="IPR009061">
    <property type="entry name" value="DNA-bd_dom_put_sf"/>
</dbReference>
<evidence type="ECO:0000313" key="9">
    <source>
        <dbReference type="Proteomes" id="UP000242088"/>
    </source>
</evidence>
<keyword evidence="3" id="KW-0238">DNA-binding</keyword>
<evidence type="ECO:0000259" key="5">
    <source>
        <dbReference type="PROSITE" id="PS50937"/>
    </source>
</evidence>
<dbReference type="InterPro" id="IPR012925">
    <property type="entry name" value="TipAS_dom"/>
</dbReference>
<dbReference type="SUPFAM" id="SSF46955">
    <property type="entry name" value="Putative DNA-binding domain"/>
    <property type="match status" value="1"/>
</dbReference>
<proteinExistence type="predicted"/>
<feature type="domain" description="HTH merR-type" evidence="5">
    <location>
        <begin position="6"/>
        <end position="75"/>
    </location>
</feature>
<dbReference type="Pfam" id="PF13411">
    <property type="entry name" value="MerR_1"/>
    <property type="match status" value="1"/>
</dbReference>
<dbReference type="CDD" id="cd01106">
    <property type="entry name" value="HTH_TipAL-Mta"/>
    <property type="match status" value="1"/>
</dbReference>
<dbReference type="Gene3D" id="1.10.490.50">
    <property type="entry name" value="Antibiotic binding domain of TipA-like multidrug resistance regulators"/>
    <property type="match status" value="1"/>
</dbReference>
<dbReference type="GeneID" id="48888791"/>
<evidence type="ECO:0000256" key="3">
    <source>
        <dbReference type="ARBA" id="ARBA00023125"/>
    </source>
</evidence>
<sequence length="254" mass="30759">MLNNEYFTPKEVHQITNISTRTLHYYHEIELLVPSYIAESGYRYYSTQDIAKLQVIIFLRQLNLSLHDIQQYFDKSIREKNQILENNYMQIIQHRNQLNQMITFLDYHLTHNREEEINMEKFNDFNVQDQYDREAELKYGDTEYYQAFKTQRKNLSDSDKQKSDSNVNQQLNQFFEKMNVLLEEGYNANEIQVYRYISELKSILQRQVPNVDGQFLEYMALTYENDERFAQNINKSRNSRLNQYIAQAIRAYNQ</sequence>
<gene>
    <name evidence="6" type="ORF">BUY44_06505</name>
    <name evidence="7" type="ORF">BUY47_03875</name>
    <name evidence="8" type="ORF">BUY48_03810</name>
</gene>
<dbReference type="SMART" id="SM00422">
    <property type="entry name" value="HTH_MERR"/>
    <property type="match status" value="1"/>
</dbReference>
<evidence type="ECO:0000313" key="10">
    <source>
        <dbReference type="Proteomes" id="UP000242547"/>
    </source>
</evidence>
<dbReference type="PROSITE" id="PS50937">
    <property type="entry name" value="HTH_MERR_2"/>
    <property type="match status" value="1"/>
</dbReference>
<keyword evidence="9" id="KW-1185">Reference proteome</keyword>
<name>A0A2K4DQQ1_9STAP</name>
<dbReference type="Proteomes" id="UP000242088">
    <property type="component" value="Unassembled WGS sequence"/>
</dbReference>
<accession>A0A2K4DQQ1</accession>
<dbReference type="PANTHER" id="PTHR30204:SF69">
    <property type="entry name" value="MERR-FAMILY TRANSCRIPTIONAL REGULATOR"/>
    <property type="match status" value="1"/>
</dbReference>
<dbReference type="Proteomes" id="UP000243350">
    <property type="component" value="Unassembled WGS sequence"/>
</dbReference>
<dbReference type="RefSeq" id="WP_103166114.1">
    <property type="nucleotide sequence ID" value="NZ_CP130489.1"/>
</dbReference>
<keyword evidence="1" id="KW-0678">Repressor</keyword>
<keyword evidence="2" id="KW-0805">Transcription regulation</keyword>
<evidence type="ECO:0000313" key="6">
    <source>
        <dbReference type="EMBL" id="PTE73291.1"/>
    </source>
</evidence>
<dbReference type="InterPro" id="IPR047057">
    <property type="entry name" value="MerR_fam"/>
</dbReference>
<evidence type="ECO:0000256" key="4">
    <source>
        <dbReference type="ARBA" id="ARBA00023163"/>
    </source>
</evidence>
<dbReference type="GO" id="GO:0003677">
    <property type="term" value="F:DNA binding"/>
    <property type="evidence" value="ECO:0007669"/>
    <property type="project" value="UniProtKB-KW"/>
</dbReference>
<evidence type="ECO:0000256" key="1">
    <source>
        <dbReference type="ARBA" id="ARBA00022491"/>
    </source>
</evidence>
<reference evidence="9 10" key="1">
    <citation type="journal article" date="2016" name="Front. Microbiol.">
        <title>Comprehensive Phylogenetic Analysis of Bovine Non-aureus Staphylococci Species Based on Whole-Genome Sequencing.</title>
        <authorList>
            <person name="Naushad S."/>
            <person name="Barkema H.W."/>
            <person name="Luby C."/>
            <person name="Condas L.A."/>
            <person name="Nobrega D.B."/>
            <person name="Carson D.A."/>
            <person name="De Buck J."/>
        </authorList>
    </citation>
    <scope>NUCLEOTIDE SEQUENCE [LARGE SCALE GENOMIC DNA]</scope>
    <source>
        <strain evidence="7 9">SNUC 1409</strain>
        <strain evidence="8 11">SNUC 4143</strain>
        <strain evidence="6 10">SNUC 761</strain>
    </source>
</reference>
<keyword evidence="4" id="KW-0804">Transcription</keyword>
<protein>
    <submittedName>
        <fullName evidence="6">MerR family transcriptional regulator</fullName>
    </submittedName>
</protein>
<dbReference type="AlphaFoldDB" id="A0A2K4DQQ1"/>
<dbReference type="GO" id="GO:0003700">
    <property type="term" value="F:DNA-binding transcription factor activity"/>
    <property type="evidence" value="ECO:0007669"/>
    <property type="project" value="InterPro"/>
</dbReference>
<dbReference type="Pfam" id="PF07739">
    <property type="entry name" value="TipAS"/>
    <property type="match status" value="1"/>
</dbReference>
<dbReference type="InterPro" id="IPR036244">
    <property type="entry name" value="TipA-like_antibiotic-bd"/>
</dbReference>
<organism evidence="6 10">
    <name type="scientific">Staphylococcus devriesei</name>
    <dbReference type="NCBI Taxonomy" id="586733"/>
    <lineage>
        <taxon>Bacteria</taxon>
        <taxon>Bacillati</taxon>
        <taxon>Bacillota</taxon>
        <taxon>Bacilli</taxon>
        <taxon>Bacillales</taxon>
        <taxon>Staphylococcaceae</taxon>
        <taxon>Staphylococcus</taxon>
    </lineage>
</organism>
<dbReference type="Proteomes" id="UP000242547">
    <property type="component" value="Unassembled WGS sequence"/>
</dbReference>
<dbReference type="EMBL" id="PYZI01000003">
    <property type="protein sequence ID" value="PTF14565.1"/>
    <property type="molecule type" value="Genomic_DNA"/>
</dbReference>
<evidence type="ECO:0000256" key="2">
    <source>
        <dbReference type="ARBA" id="ARBA00023015"/>
    </source>
</evidence>
<evidence type="ECO:0000313" key="7">
    <source>
        <dbReference type="EMBL" id="PTF14565.1"/>
    </source>
</evidence>
<dbReference type="SUPFAM" id="SSF89082">
    <property type="entry name" value="Antibiotic binding domain of TipA-like multidrug resistance regulators"/>
    <property type="match status" value="1"/>
</dbReference>
<dbReference type="Gene3D" id="1.10.1660.10">
    <property type="match status" value="1"/>
</dbReference>
<reference evidence="6" key="2">
    <citation type="submission" date="2018-03" db="EMBL/GenBank/DDBJ databases">
        <authorList>
            <person name="Keele B.F."/>
        </authorList>
    </citation>
    <scope>NUCLEOTIDE SEQUENCE</scope>
    <source>
        <strain evidence="8">SNUC 4143</strain>
        <strain evidence="6">SNUC 761</strain>
    </source>
</reference>
<evidence type="ECO:0000313" key="11">
    <source>
        <dbReference type="Proteomes" id="UP000243350"/>
    </source>
</evidence>
<reference evidence="7" key="3">
    <citation type="submission" date="2018-03" db="EMBL/GenBank/DDBJ databases">
        <authorList>
            <person name="Naushad S."/>
        </authorList>
    </citation>
    <scope>NUCLEOTIDE SEQUENCE</scope>
    <source>
        <strain evidence="7">SNUC 1409</strain>
    </source>
</reference>
<dbReference type="PANTHER" id="PTHR30204">
    <property type="entry name" value="REDOX-CYCLING DRUG-SENSING TRANSCRIPTIONAL ACTIVATOR SOXR"/>
    <property type="match status" value="1"/>
</dbReference>
<dbReference type="EMBL" id="PYZL01000036">
    <property type="protein sequence ID" value="PTE73291.1"/>
    <property type="molecule type" value="Genomic_DNA"/>
</dbReference>
<dbReference type="InterPro" id="IPR000551">
    <property type="entry name" value="MerR-type_HTH_dom"/>
</dbReference>
<comment type="caution">
    <text evidence="6">The sequence shown here is derived from an EMBL/GenBank/DDBJ whole genome shotgun (WGS) entry which is preliminary data.</text>
</comment>
<evidence type="ECO:0000313" key="8">
    <source>
        <dbReference type="EMBL" id="PTF16172.1"/>
    </source>
</evidence>